<dbReference type="RefSeq" id="WP_188961819.1">
    <property type="nucleotide sequence ID" value="NZ_BMOE01000004.1"/>
</dbReference>
<dbReference type="NCBIfam" id="TIGR00254">
    <property type="entry name" value="GGDEF"/>
    <property type="match status" value="1"/>
</dbReference>
<dbReference type="AlphaFoldDB" id="A0A917UNU0"/>
<gene>
    <name evidence="3" type="ORF">GCM10008939_14910</name>
</gene>
<dbReference type="GO" id="GO:0005886">
    <property type="term" value="C:plasma membrane"/>
    <property type="evidence" value="ECO:0007669"/>
    <property type="project" value="TreeGrafter"/>
</dbReference>
<feature type="domain" description="GGDEF" evidence="2">
    <location>
        <begin position="408"/>
        <end position="539"/>
    </location>
</feature>
<reference evidence="3" key="2">
    <citation type="submission" date="2020-09" db="EMBL/GenBank/DDBJ databases">
        <authorList>
            <person name="Sun Q."/>
            <person name="Ohkuma M."/>
        </authorList>
    </citation>
    <scope>NUCLEOTIDE SEQUENCE</scope>
    <source>
        <strain evidence="3">JCM 14371</strain>
    </source>
</reference>
<dbReference type="CDD" id="cd01949">
    <property type="entry name" value="GGDEF"/>
    <property type="match status" value="1"/>
</dbReference>
<dbReference type="PANTHER" id="PTHR45138:SF9">
    <property type="entry name" value="DIGUANYLATE CYCLASE DGCM-RELATED"/>
    <property type="match status" value="1"/>
</dbReference>
<accession>A0A917UNU0</accession>
<evidence type="ECO:0000256" key="1">
    <source>
        <dbReference type="SAM" id="Coils"/>
    </source>
</evidence>
<keyword evidence="4" id="KW-1185">Reference proteome</keyword>
<evidence type="ECO:0000313" key="4">
    <source>
        <dbReference type="Proteomes" id="UP000635726"/>
    </source>
</evidence>
<dbReference type="InterPro" id="IPR011990">
    <property type="entry name" value="TPR-like_helical_dom_sf"/>
</dbReference>
<dbReference type="SUPFAM" id="SSF55073">
    <property type="entry name" value="Nucleotide cyclase"/>
    <property type="match status" value="1"/>
</dbReference>
<dbReference type="InterPro" id="IPR043128">
    <property type="entry name" value="Rev_trsase/Diguanyl_cyclase"/>
</dbReference>
<dbReference type="Pfam" id="PF00990">
    <property type="entry name" value="GGDEF"/>
    <property type="match status" value="1"/>
</dbReference>
<comment type="caution">
    <text evidence="3">The sequence shown here is derived from an EMBL/GenBank/DDBJ whole genome shotgun (WGS) entry which is preliminary data.</text>
</comment>
<evidence type="ECO:0000313" key="3">
    <source>
        <dbReference type="EMBL" id="GGJ71551.1"/>
    </source>
</evidence>
<dbReference type="Gene3D" id="1.25.40.10">
    <property type="entry name" value="Tetratricopeptide repeat domain"/>
    <property type="match status" value="1"/>
</dbReference>
<dbReference type="SMART" id="SM00267">
    <property type="entry name" value="GGDEF"/>
    <property type="match status" value="1"/>
</dbReference>
<protein>
    <recommendedName>
        <fullName evidence="2">GGDEF domain-containing protein</fullName>
    </recommendedName>
</protein>
<dbReference type="Gene3D" id="3.30.70.270">
    <property type="match status" value="1"/>
</dbReference>
<feature type="coiled-coil region" evidence="1">
    <location>
        <begin position="351"/>
        <end position="381"/>
    </location>
</feature>
<dbReference type="InterPro" id="IPR050469">
    <property type="entry name" value="Diguanylate_Cyclase"/>
</dbReference>
<dbReference type="EMBL" id="BMOE01000004">
    <property type="protein sequence ID" value="GGJ71551.1"/>
    <property type="molecule type" value="Genomic_DNA"/>
</dbReference>
<dbReference type="GO" id="GO:0052621">
    <property type="term" value="F:diguanylate cyclase activity"/>
    <property type="evidence" value="ECO:0007669"/>
    <property type="project" value="TreeGrafter"/>
</dbReference>
<dbReference type="PANTHER" id="PTHR45138">
    <property type="entry name" value="REGULATORY COMPONENTS OF SENSORY TRANSDUCTION SYSTEM"/>
    <property type="match status" value="1"/>
</dbReference>
<name>A0A917UNU0_9DEIO</name>
<dbReference type="GO" id="GO:0043709">
    <property type="term" value="P:cell adhesion involved in single-species biofilm formation"/>
    <property type="evidence" value="ECO:0007669"/>
    <property type="project" value="TreeGrafter"/>
</dbReference>
<dbReference type="InterPro" id="IPR029787">
    <property type="entry name" value="Nucleotide_cyclase"/>
</dbReference>
<dbReference type="Proteomes" id="UP000635726">
    <property type="component" value="Unassembled WGS sequence"/>
</dbReference>
<dbReference type="FunFam" id="3.30.70.270:FF:000001">
    <property type="entry name" value="Diguanylate cyclase domain protein"/>
    <property type="match status" value="1"/>
</dbReference>
<sequence>MTSLTLSRLQEAWSWRELDVARCRALTPTLPEPDPASSYGQPASLVPHPDAEERAAVLVLTGYTAFREARPAEALEAAGEALALLGLARASLWYSRALNVRSCAQLELAEFGLATVTLREQLRASRDNGDVETEGAALHDLGVMHTRLDPDHAEGYLLASRSIFERTANTVGQAFTAWSLGELRERQGRAPQAMDLYGTALQLATRCGHRAMQVLVLSRLGERALQAGNAEQGERWLRDALARQSQDPARPLWITVPPLVHLLIHTGRLAEAREVLEMQLQGATHAGMRAVQSELHALLCDVHEALGAPLEALAHLRRHVTLYRQENADEQARKVRALEVLHRTELAEREAHTHRQRSAELQAALNELEALHLQLEKASATDELTGVHNRHHLMTAGVRLLEGQPQPANVAVAILDIDHFKRVNDTYGHDGGDRVLRAFAQFLKRGLRPTDLLARFGGEEFVVLFPGTLLDEAHALLDALRHSLTHFTVDGLPVNLTVSFTAGVVNCPDGQLLPALHRADQLLYRGKRAGRGVVERESLARRPG</sequence>
<evidence type="ECO:0000259" key="2">
    <source>
        <dbReference type="PROSITE" id="PS50887"/>
    </source>
</evidence>
<dbReference type="PROSITE" id="PS50887">
    <property type="entry name" value="GGDEF"/>
    <property type="match status" value="1"/>
</dbReference>
<dbReference type="SUPFAM" id="SSF48452">
    <property type="entry name" value="TPR-like"/>
    <property type="match status" value="1"/>
</dbReference>
<dbReference type="GO" id="GO:1902201">
    <property type="term" value="P:negative regulation of bacterial-type flagellum-dependent cell motility"/>
    <property type="evidence" value="ECO:0007669"/>
    <property type="project" value="TreeGrafter"/>
</dbReference>
<organism evidence="3 4">
    <name type="scientific">Deinococcus aquiradiocola</name>
    <dbReference type="NCBI Taxonomy" id="393059"/>
    <lineage>
        <taxon>Bacteria</taxon>
        <taxon>Thermotogati</taxon>
        <taxon>Deinococcota</taxon>
        <taxon>Deinococci</taxon>
        <taxon>Deinococcales</taxon>
        <taxon>Deinococcaceae</taxon>
        <taxon>Deinococcus</taxon>
    </lineage>
</organism>
<reference evidence="3" key="1">
    <citation type="journal article" date="2014" name="Int. J. Syst. Evol. Microbiol.">
        <title>Complete genome sequence of Corynebacterium casei LMG S-19264T (=DSM 44701T), isolated from a smear-ripened cheese.</title>
        <authorList>
            <consortium name="US DOE Joint Genome Institute (JGI-PGF)"/>
            <person name="Walter F."/>
            <person name="Albersmeier A."/>
            <person name="Kalinowski J."/>
            <person name="Ruckert C."/>
        </authorList>
    </citation>
    <scope>NUCLEOTIDE SEQUENCE</scope>
    <source>
        <strain evidence="3">JCM 14371</strain>
    </source>
</reference>
<keyword evidence="1" id="KW-0175">Coiled coil</keyword>
<proteinExistence type="predicted"/>
<dbReference type="InterPro" id="IPR000160">
    <property type="entry name" value="GGDEF_dom"/>
</dbReference>